<feature type="disulfide bond" evidence="15">
    <location>
        <begin position="91"/>
        <end position="98"/>
    </location>
</feature>
<dbReference type="Pfam" id="PF05730">
    <property type="entry name" value="CFEM"/>
    <property type="match status" value="2"/>
</dbReference>
<dbReference type="InterPro" id="IPR008427">
    <property type="entry name" value="Extracellular_membr_CFEM_dom"/>
</dbReference>
<dbReference type="SMART" id="SM00747">
    <property type="entry name" value="CFEM"/>
    <property type="match status" value="2"/>
</dbReference>
<evidence type="ECO:0000256" key="14">
    <source>
        <dbReference type="ARBA" id="ARBA00023288"/>
    </source>
</evidence>
<evidence type="ECO:0000256" key="9">
    <source>
        <dbReference type="ARBA" id="ARBA00022729"/>
    </source>
</evidence>
<evidence type="ECO:0000256" key="3">
    <source>
        <dbReference type="ARBA" id="ARBA00010031"/>
    </source>
</evidence>
<dbReference type="GO" id="GO:0098552">
    <property type="term" value="C:side of membrane"/>
    <property type="evidence" value="ECO:0007669"/>
    <property type="project" value="UniProtKB-KW"/>
</dbReference>
<keyword evidence="7" id="KW-0336">GPI-anchor</keyword>
<keyword evidence="11" id="KW-0472">Membrane</keyword>
<dbReference type="PROSITE" id="PS50948">
    <property type="entry name" value="PAN"/>
    <property type="match status" value="1"/>
</dbReference>
<name>A0A1B8G6U4_9PEZI</name>
<reference evidence="18 19" key="1">
    <citation type="submission" date="2016-03" db="EMBL/GenBank/DDBJ databases">
        <title>Comparative genomics of Pseudogymnoascus destructans, the fungus causing white-nose syndrome of bats.</title>
        <authorList>
            <person name="Palmer J.M."/>
            <person name="Drees K.P."/>
            <person name="Foster J.T."/>
            <person name="Lindner D.L."/>
        </authorList>
    </citation>
    <scope>NUCLEOTIDE SEQUENCE [LARGE SCALE GENOMIC DNA]</scope>
    <source>
        <strain evidence="18 19">UAMH 10579</strain>
    </source>
</reference>
<evidence type="ECO:0000259" key="17">
    <source>
        <dbReference type="PROSITE" id="PS52012"/>
    </source>
</evidence>
<protein>
    <submittedName>
        <fullName evidence="18">Uncharacterized protein</fullName>
    </submittedName>
</protein>
<dbReference type="InterPro" id="IPR051735">
    <property type="entry name" value="CFEM_domain"/>
</dbReference>
<reference evidence="19" key="2">
    <citation type="journal article" date="2018" name="Nat. Commun.">
        <title>Extreme sensitivity to ultraviolet light in the fungal pathogen causing white-nose syndrome of bats.</title>
        <authorList>
            <person name="Palmer J.M."/>
            <person name="Drees K.P."/>
            <person name="Foster J.T."/>
            <person name="Lindner D.L."/>
        </authorList>
    </citation>
    <scope>NUCLEOTIDE SEQUENCE [LARGE SCALE GENOMIC DNA]</scope>
    <source>
        <strain evidence="19">UAMH 10579</strain>
    </source>
</reference>
<evidence type="ECO:0000256" key="10">
    <source>
        <dbReference type="ARBA" id="ARBA00023004"/>
    </source>
</evidence>
<feature type="domain" description="Apple" evidence="16">
    <location>
        <begin position="165"/>
        <end position="241"/>
    </location>
</feature>
<evidence type="ECO:0000256" key="7">
    <source>
        <dbReference type="ARBA" id="ARBA00022622"/>
    </source>
</evidence>
<dbReference type="Proteomes" id="UP000091956">
    <property type="component" value="Unassembled WGS sequence"/>
</dbReference>
<evidence type="ECO:0000256" key="1">
    <source>
        <dbReference type="ARBA" id="ARBA00004609"/>
    </source>
</evidence>
<evidence type="ECO:0000313" key="18">
    <source>
        <dbReference type="EMBL" id="OBT91548.1"/>
    </source>
</evidence>
<organism evidence="18 19">
    <name type="scientific">Pseudogymnoascus verrucosus</name>
    <dbReference type="NCBI Taxonomy" id="342668"/>
    <lineage>
        <taxon>Eukaryota</taxon>
        <taxon>Fungi</taxon>
        <taxon>Dikarya</taxon>
        <taxon>Ascomycota</taxon>
        <taxon>Pezizomycotina</taxon>
        <taxon>Leotiomycetes</taxon>
        <taxon>Thelebolales</taxon>
        <taxon>Thelebolaceae</taxon>
        <taxon>Pseudogymnoascus</taxon>
    </lineage>
</organism>
<feature type="binding site" description="axial binding residue" evidence="15">
    <location>
        <position position="95"/>
    </location>
    <ligand>
        <name>heme</name>
        <dbReference type="ChEBI" id="CHEBI:30413"/>
    </ligand>
    <ligandPart>
        <name>Fe</name>
        <dbReference type="ChEBI" id="CHEBI:18248"/>
    </ligandPart>
</feature>
<keyword evidence="13" id="KW-0325">Glycoprotein</keyword>
<dbReference type="PANTHER" id="PTHR37928">
    <property type="entry name" value="CFEM DOMAIN PROTEIN (AFU_ORTHOLOGUE AFUA_6G14090)"/>
    <property type="match status" value="1"/>
</dbReference>
<keyword evidence="4" id="KW-1003">Cell membrane</keyword>
<proteinExistence type="inferred from homology"/>
<dbReference type="PROSITE" id="PS52012">
    <property type="entry name" value="CFEM"/>
    <property type="match status" value="1"/>
</dbReference>
<evidence type="ECO:0000256" key="6">
    <source>
        <dbReference type="ARBA" id="ARBA00022617"/>
    </source>
</evidence>
<keyword evidence="6 15" id="KW-0349">Heme</keyword>
<keyword evidence="9" id="KW-0732">Signal</keyword>
<dbReference type="GeneID" id="28843830"/>
<evidence type="ECO:0000313" key="19">
    <source>
        <dbReference type="Proteomes" id="UP000091956"/>
    </source>
</evidence>
<evidence type="ECO:0000256" key="13">
    <source>
        <dbReference type="ARBA" id="ARBA00023180"/>
    </source>
</evidence>
<evidence type="ECO:0000256" key="4">
    <source>
        <dbReference type="ARBA" id="ARBA00022475"/>
    </source>
</evidence>
<evidence type="ECO:0000256" key="12">
    <source>
        <dbReference type="ARBA" id="ARBA00023157"/>
    </source>
</evidence>
<sequence>MLAQYTDFGCTSPDPYCIFNNVNFGYGLRDCSNGACGTDVASTVITFGSAYCSAASATHTGTVTTTGVAALPSCGQLCFNNMLAQYSALGCTSPDPKCVCSNVNFGYGLRDCSNGACGTDVASTVIAFGSSYCGSATASQTVSPTSTACQVVSGLASPVPSGAICGSKGTSFAATGAGTIIGYSAGSSYVGSLAACSAQCLATSCCTNIYFIQGQSCNLHYGSDGFHAIGNPLYDFYDAACFTCGKLSCNT</sequence>
<keyword evidence="19" id="KW-1185">Reference proteome</keyword>
<keyword evidence="14" id="KW-0449">Lipoprotein</keyword>
<dbReference type="AlphaFoldDB" id="A0A1B8G6U4"/>
<dbReference type="GO" id="GO:0005886">
    <property type="term" value="C:plasma membrane"/>
    <property type="evidence" value="ECO:0007669"/>
    <property type="project" value="UniProtKB-SubCell"/>
</dbReference>
<dbReference type="GO" id="GO:0046872">
    <property type="term" value="F:metal ion binding"/>
    <property type="evidence" value="ECO:0007669"/>
    <property type="project" value="UniProtKB-UniRule"/>
</dbReference>
<keyword evidence="12 15" id="KW-1015">Disulfide bond</keyword>
<comment type="caution">
    <text evidence="15">Lacks conserved residue(s) required for the propagation of feature annotation.</text>
</comment>
<feature type="disulfide bond" evidence="15">
    <location>
        <begin position="100"/>
        <end position="133"/>
    </location>
</feature>
<evidence type="ECO:0000259" key="16">
    <source>
        <dbReference type="PROSITE" id="PS50948"/>
    </source>
</evidence>
<dbReference type="STRING" id="342668.A0A1B8G6U4"/>
<keyword evidence="5" id="KW-0964">Secreted</keyword>
<evidence type="ECO:0000256" key="15">
    <source>
        <dbReference type="PROSITE-ProRule" id="PRU01356"/>
    </source>
</evidence>
<dbReference type="EMBL" id="KV460287">
    <property type="protein sequence ID" value="OBT91548.1"/>
    <property type="molecule type" value="Genomic_DNA"/>
</dbReference>
<keyword evidence="8 15" id="KW-0479">Metal-binding</keyword>
<accession>A0A1B8G6U4</accession>
<dbReference type="PANTHER" id="PTHR37928:SF1">
    <property type="entry name" value="CFEM DOMAIN PROTEIN (AFU_ORTHOLOGUE AFUA_6G14090)"/>
    <property type="match status" value="1"/>
</dbReference>
<comment type="subcellular location">
    <subcellularLocation>
        <location evidence="1">Cell membrane</location>
        <topology evidence="1">Lipid-anchor</topology>
        <topology evidence="1">GPI-anchor</topology>
    </subcellularLocation>
    <subcellularLocation>
        <location evidence="2">Secreted</location>
    </subcellularLocation>
</comment>
<comment type="similarity">
    <text evidence="3">Belongs to the RBT5 family.</text>
</comment>
<dbReference type="RefSeq" id="XP_018125281.1">
    <property type="nucleotide sequence ID" value="XM_018279842.1"/>
</dbReference>
<feature type="domain" description="CFEM" evidence="17">
    <location>
        <begin position="46"/>
        <end position="158"/>
    </location>
</feature>
<evidence type="ECO:0000256" key="5">
    <source>
        <dbReference type="ARBA" id="ARBA00022525"/>
    </source>
</evidence>
<dbReference type="GO" id="GO:0005576">
    <property type="term" value="C:extracellular region"/>
    <property type="evidence" value="ECO:0007669"/>
    <property type="project" value="UniProtKB-SubCell"/>
</dbReference>
<keyword evidence="10 15" id="KW-0408">Iron</keyword>
<dbReference type="InterPro" id="IPR003609">
    <property type="entry name" value="Pan_app"/>
</dbReference>
<evidence type="ECO:0000256" key="2">
    <source>
        <dbReference type="ARBA" id="ARBA00004613"/>
    </source>
</evidence>
<gene>
    <name evidence="18" type="ORF">VE01_10444</name>
</gene>
<evidence type="ECO:0000256" key="8">
    <source>
        <dbReference type="ARBA" id="ARBA00022723"/>
    </source>
</evidence>
<evidence type="ECO:0000256" key="11">
    <source>
        <dbReference type="ARBA" id="ARBA00023136"/>
    </source>
</evidence>